<name>A0A380WD71_AFIFE</name>
<dbReference type="InterPro" id="IPR001433">
    <property type="entry name" value="OxRdtase_FAD/NAD-bd"/>
</dbReference>
<dbReference type="InterPro" id="IPR050415">
    <property type="entry name" value="MRET"/>
</dbReference>
<dbReference type="RefSeq" id="WP_002717579.1">
    <property type="nucleotide sequence ID" value="NZ_UFSI01000001.1"/>
</dbReference>
<dbReference type="Pfam" id="PF00175">
    <property type="entry name" value="NAD_binding_1"/>
    <property type="match status" value="1"/>
</dbReference>
<dbReference type="PROSITE" id="PS00197">
    <property type="entry name" value="2FE2S_FER_1"/>
    <property type="match status" value="1"/>
</dbReference>
<evidence type="ECO:0000313" key="4">
    <source>
        <dbReference type="Proteomes" id="UP000254343"/>
    </source>
</evidence>
<dbReference type="PANTHER" id="PTHR47354:SF5">
    <property type="entry name" value="PROTEIN RFBI"/>
    <property type="match status" value="1"/>
</dbReference>
<dbReference type="SUPFAM" id="SSF52343">
    <property type="entry name" value="Ferredoxin reductase-like, C-terminal NADP-linked domain"/>
    <property type="match status" value="1"/>
</dbReference>
<dbReference type="PRINTS" id="PR00410">
    <property type="entry name" value="PHEHYDRXLASE"/>
</dbReference>
<keyword evidence="3" id="KW-0223">Dioxygenase</keyword>
<dbReference type="PROSITE" id="PS51085">
    <property type="entry name" value="2FE2S_FER_2"/>
    <property type="match status" value="1"/>
</dbReference>
<proteinExistence type="predicted"/>
<protein>
    <submittedName>
        <fullName evidence="3">Naphthalene 1,2-dioxygenase system ferredoxin--NAD(+) reductase component</fullName>
        <ecNumber evidence="3">1.18.1.3</ecNumber>
    </submittedName>
</protein>
<dbReference type="InterPro" id="IPR017938">
    <property type="entry name" value="Riboflavin_synthase-like_b-brl"/>
</dbReference>
<sequence length="362" mass="39391">MLSRMPSSEHDLDLATVKVETKTGEFSYACSPDETLLAAGLSAGFSLPYECATGTCGTCHARVMDGTVDPGWAEAPGYRTLRRDKGDVLMCQARPLGDCSLRVKSSVVQPQEPIAQTLERTGRVEVVRRLTKDVVHIEIALSQPMNFVAGQFVTIQHADLIGRRAYSMVNFGRDVERLSFVIKRKPDGKFSEIAFERNLLGADLQVLGPLGRATFRPEEDRDVLCIAGGSGIAGMMSILQHAIEVRYFDQHRGHVFFGVRTLSDMFYLEDFAKYLAAADVGLDVTIALSDESAVPAAHPDFERIHLATGMVHDVAARTLTAGQWANAIGYVAGPQPMVDSALKVLITQAGIGPGSIRFDKFS</sequence>
<evidence type="ECO:0000259" key="1">
    <source>
        <dbReference type="PROSITE" id="PS51085"/>
    </source>
</evidence>
<feature type="domain" description="FAD-binding FR-type" evidence="2">
    <location>
        <begin position="117"/>
        <end position="216"/>
    </location>
</feature>
<evidence type="ECO:0000259" key="2">
    <source>
        <dbReference type="PROSITE" id="PS51384"/>
    </source>
</evidence>
<dbReference type="InterPro" id="IPR036010">
    <property type="entry name" value="2Fe-2S_ferredoxin-like_sf"/>
</dbReference>
<evidence type="ECO:0000313" key="3">
    <source>
        <dbReference type="EMBL" id="SUU86756.1"/>
    </source>
</evidence>
<dbReference type="PROSITE" id="PS51384">
    <property type="entry name" value="FAD_FR"/>
    <property type="match status" value="1"/>
</dbReference>
<dbReference type="EC" id="1.18.1.3" evidence="3"/>
<dbReference type="SUPFAM" id="SSF63380">
    <property type="entry name" value="Riboflavin synthase domain-like"/>
    <property type="match status" value="1"/>
</dbReference>
<keyword evidence="3" id="KW-0560">Oxidoreductase</keyword>
<dbReference type="InterPro" id="IPR001041">
    <property type="entry name" value="2Fe-2S_ferredoxin-type"/>
</dbReference>
<dbReference type="InterPro" id="IPR039261">
    <property type="entry name" value="FNR_nucleotide-bd"/>
</dbReference>
<dbReference type="Proteomes" id="UP000254343">
    <property type="component" value="Unassembled WGS sequence"/>
</dbReference>
<dbReference type="Gene3D" id="3.10.20.30">
    <property type="match status" value="1"/>
</dbReference>
<dbReference type="GO" id="GO:0051213">
    <property type="term" value="F:dioxygenase activity"/>
    <property type="evidence" value="ECO:0007669"/>
    <property type="project" value="UniProtKB-KW"/>
</dbReference>
<dbReference type="SUPFAM" id="SSF54292">
    <property type="entry name" value="2Fe-2S ferredoxin-like"/>
    <property type="match status" value="1"/>
</dbReference>
<reference evidence="3 4" key="1">
    <citation type="submission" date="2018-06" db="EMBL/GenBank/DDBJ databases">
        <authorList>
            <consortium name="Pathogen Informatics"/>
            <person name="Doyle S."/>
        </authorList>
    </citation>
    <scope>NUCLEOTIDE SEQUENCE [LARGE SCALE GENOMIC DNA]</scope>
    <source>
        <strain evidence="3 4">NCTC12722</strain>
    </source>
</reference>
<dbReference type="GO" id="GO:0008860">
    <property type="term" value="F:ferredoxin-NAD+ reductase activity"/>
    <property type="evidence" value="ECO:0007669"/>
    <property type="project" value="UniProtKB-EC"/>
</dbReference>
<gene>
    <name evidence="3" type="primary">ndoR</name>
    <name evidence="3" type="ORF">NCTC12722_03988</name>
</gene>
<dbReference type="Pfam" id="PF00111">
    <property type="entry name" value="Fer2"/>
    <property type="match status" value="1"/>
</dbReference>
<dbReference type="PANTHER" id="PTHR47354">
    <property type="entry name" value="NADH OXIDOREDUCTASE HCR"/>
    <property type="match status" value="1"/>
</dbReference>
<accession>A0A380WD71</accession>
<dbReference type="Gene3D" id="2.40.30.10">
    <property type="entry name" value="Translation factors"/>
    <property type="match status" value="1"/>
</dbReference>
<dbReference type="AlphaFoldDB" id="A0A380WD71"/>
<dbReference type="GO" id="GO:0051537">
    <property type="term" value="F:2 iron, 2 sulfur cluster binding"/>
    <property type="evidence" value="ECO:0007669"/>
    <property type="project" value="InterPro"/>
</dbReference>
<dbReference type="Gene3D" id="3.40.50.80">
    <property type="entry name" value="Nucleotide-binding domain of ferredoxin-NADP reductase (FNR) module"/>
    <property type="match status" value="1"/>
</dbReference>
<dbReference type="InterPro" id="IPR008333">
    <property type="entry name" value="Cbr1-like_FAD-bd_dom"/>
</dbReference>
<dbReference type="Pfam" id="PF00970">
    <property type="entry name" value="FAD_binding_6"/>
    <property type="match status" value="1"/>
</dbReference>
<dbReference type="InterPro" id="IPR006058">
    <property type="entry name" value="2Fe2S_fd_BS"/>
</dbReference>
<feature type="domain" description="2Fe-2S ferredoxin-type" evidence="1">
    <location>
        <begin position="15"/>
        <end position="107"/>
    </location>
</feature>
<dbReference type="InterPro" id="IPR017927">
    <property type="entry name" value="FAD-bd_FR_type"/>
</dbReference>
<dbReference type="CDD" id="cd00207">
    <property type="entry name" value="fer2"/>
    <property type="match status" value="1"/>
</dbReference>
<organism evidence="3 4">
    <name type="scientific">Afipia felis</name>
    <name type="common">Cat scratch disease bacillus</name>
    <dbReference type="NCBI Taxonomy" id="1035"/>
    <lineage>
        <taxon>Bacteria</taxon>
        <taxon>Pseudomonadati</taxon>
        <taxon>Pseudomonadota</taxon>
        <taxon>Alphaproteobacteria</taxon>
        <taxon>Hyphomicrobiales</taxon>
        <taxon>Nitrobacteraceae</taxon>
        <taxon>Afipia</taxon>
    </lineage>
</organism>
<dbReference type="EMBL" id="UIGB01000001">
    <property type="protein sequence ID" value="SUU86756.1"/>
    <property type="molecule type" value="Genomic_DNA"/>
</dbReference>
<dbReference type="InterPro" id="IPR012675">
    <property type="entry name" value="Beta-grasp_dom_sf"/>
</dbReference>